<gene>
    <name evidence="3" type="ORF">TeGR_g10400</name>
</gene>
<evidence type="ECO:0000313" key="3">
    <source>
        <dbReference type="EMBL" id="GMI21811.1"/>
    </source>
</evidence>
<dbReference type="InterPro" id="IPR043136">
    <property type="entry name" value="B30.2/SPRY_sf"/>
</dbReference>
<dbReference type="InterPro" id="IPR001870">
    <property type="entry name" value="B30.2/SPRY"/>
</dbReference>
<dbReference type="InterPro" id="IPR003877">
    <property type="entry name" value="SPRY_dom"/>
</dbReference>
<dbReference type="SMART" id="SM00449">
    <property type="entry name" value="SPRY"/>
    <property type="match status" value="2"/>
</dbReference>
<feature type="compositionally biased region" description="Low complexity" evidence="1">
    <location>
        <begin position="120"/>
        <end position="143"/>
    </location>
</feature>
<organism evidence="3 4">
    <name type="scientific">Tetraparma gracilis</name>
    <dbReference type="NCBI Taxonomy" id="2962635"/>
    <lineage>
        <taxon>Eukaryota</taxon>
        <taxon>Sar</taxon>
        <taxon>Stramenopiles</taxon>
        <taxon>Ochrophyta</taxon>
        <taxon>Bolidophyceae</taxon>
        <taxon>Parmales</taxon>
        <taxon>Triparmaceae</taxon>
        <taxon>Tetraparma</taxon>
    </lineage>
</organism>
<comment type="caution">
    <text evidence="3">The sequence shown here is derived from an EMBL/GenBank/DDBJ whole genome shotgun (WGS) entry which is preliminary data.</text>
</comment>
<feature type="region of interest" description="Disordered" evidence="1">
    <location>
        <begin position="120"/>
        <end position="152"/>
    </location>
</feature>
<reference evidence="3 4" key="1">
    <citation type="journal article" date="2023" name="Commun. Biol.">
        <title>Genome analysis of Parmales, the sister group of diatoms, reveals the evolutionary specialization of diatoms from phago-mixotrophs to photoautotrophs.</title>
        <authorList>
            <person name="Ban H."/>
            <person name="Sato S."/>
            <person name="Yoshikawa S."/>
            <person name="Yamada K."/>
            <person name="Nakamura Y."/>
            <person name="Ichinomiya M."/>
            <person name="Sato N."/>
            <person name="Blanc-Mathieu R."/>
            <person name="Endo H."/>
            <person name="Kuwata A."/>
            <person name="Ogata H."/>
        </authorList>
    </citation>
    <scope>NUCLEOTIDE SEQUENCE [LARGE SCALE GENOMIC DNA]</scope>
</reference>
<feature type="region of interest" description="Disordered" evidence="1">
    <location>
        <begin position="176"/>
        <end position="245"/>
    </location>
</feature>
<dbReference type="PANTHER" id="PTHR12245">
    <property type="entry name" value="SPRY DOMAIN CONTAINING SOCS BOX PROTEIN"/>
    <property type="match status" value="1"/>
</dbReference>
<feature type="region of interest" description="Disordered" evidence="1">
    <location>
        <begin position="2217"/>
        <end position="2236"/>
    </location>
</feature>
<feature type="compositionally biased region" description="Acidic residues" evidence="1">
    <location>
        <begin position="2188"/>
        <end position="2202"/>
    </location>
</feature>
<feature type="region of interest" description="Disordered" evidence="1">
    <location>
        <begin position="1"/>
        <end position="20"/>
    </location>
</feature>
<sequence>MDSVQRGDERCDFEESEREESAKDHACGFVDELGRRDGHWVEGGREVLYGNGRRIGLTGESVREGEYRVYYCEDGDWDERSSPDRDTVAMVTKEVNGWECKDCGFVTLCAHDTCRLCKSPKPLSAPPSSTSSSEGASSRPASPGTTSPDMSTPESAVAFVLSALAELSATQCQSAISSSSSSSSSSPPPSSSSPPPPSISASSSTVSATTPLLSPPSPPADGSVASTASSSSSPPSPPPLSTPYGLEPTPSTFSLLVHFLTSCTDRSLISATLRCMTSNFVMLTFPSLPPPTYNPLKGVDTTQLKSMVESLVLTEDAGQYAADCLAAGFELLYPTSSARCRLLFDLLGDRSRVSLMAGAPPRGGRYTLLLRLLNNYGSIDSISRLVPPPAPSVPDSQCDMDSFELRCKLIKSAFETAIVEALAALEGGSADFEEADLPDSLANFLNTLLLQDTMAMPAVGDAPDGTSNKAFVGHETHPRLVIAFLSFCLRSCTMLVDAGLKVARADPVELKRVSAWLKTTPLRQVLPMATTVANKFSDQIWLATPVLPFLVRLVKSLDAFNALSPGAKYSEQAMQQVEHFELHSTYSDPVGSTDSSVVVNGRFEMDAHGHSEDVQIEDDGKQFKSTSSTSQHCCVDIGCRRGKCSWEFKLVSDSANDECSAFGVATKPIISSSYESSSNMWVRRSFNGQLYHGTSAGFGTLSKIHPGDTVKIEVDMDLRTLRFYKNGVDEGVAFTDLVGEVFPIVCTYRANIEVALLRTEFTSNSSGAAYGANFSSKVMSLTTGGVSNAGTVVDDGASVLHSEKTCDSQWCTAINKYGWRNGVHCWDVSLRCGDSTSFVAAGIVGAPASASDRALVDRKFLESRYWGAVEGEGGVSSTSHVGQSASGLSYALKGDGSLWSNGKKVAVNYGGKVLTSLKPDAVITVCLNLEERSLSFSVNGESLGEAFGANGKGGDMAVDDWCFFPAVSLKKYGDYISMRPAGAGGTTVSLDWLLDVERSLSFLGGQLSASLISGPSISVEEEEYEDWLRSPIVIGGLDSNEDLIDDFLYEVAAETSTGLCLMIGADADGGLEGGLASPPRSPGNKGRGRALPFVSKTPLSDTLGNITRNQIEEWDKGANLSTGPLSPTAVLNIQPPDPDLVIRDRILDEIALATAPRSKMGEKFHDWMELLVGEPAFIKKHLTAKGAYDFPFVEQPFVAALLKHTGLWREVMFLISESSEVGKGRLASTGMRELWGKVKTLRGFLRRKRQLYLVDGKDEWFNQLCWNIHDRGEFLRGTKVAVVEEGKDGGGGVLVRSWSKPDKDGAGSPPRISPPGTPYRKQRKSPPKTGGLGGAGLAIGSPIRLVRVKSSPTGGGKGASPRPGIADEEVLNSSHVNAVLKSCWGYCVVDTVYKEIQGEEEGGEGGEGTVAATAAGANKALPPPDPVDLAALLARRKLRAISRCFGLRSLYELLESLTFSSAQLDALIYFRNCLKGKEGGRIKKMKAKKRVLREKQEELDRARAEAEEAEREAGEDGGSGESSVTGELEGEGEGEEGAGEERGMRGEADELEMGRRLVQGWAQAAAAGGGVLGGGGNGEFFAAAQFQEFARAMRGEANSDVSSSGDEGATREPPGLGVGARPTSARRGGSGRLGRVERDENANANTNANANANGDEGNENGNGGNRRARRGLRLATDAPRVRVARTRTRTTPSEAQANQDANADVPQPPPSPPTGARPAPPPQPSTPEDIAEEEKRRQLCYYLKGLESCPTLHLEQVQRNYQALQTKLMDLTKKSVEAREVGFACSLLERFAIDYEPRDHRFLLDCGVLQVLRPLVSIGENLQHRPRTLPLGANWSQTTFELPEPPPTTFVVGAISSGHWSTRQVFDTVAETLNASPSIYAARGGKDGRELDGFLAAMRSGDHVATLKEYSAFFRRFRAWQKAQQEGLLKRRNAEKSRAEDRKKRERGVKHSYEVTASNGVGVRAFPHASSVRTRDSFQHKEVAEVDYRIRVPGDGSGGGGNTFMRVVSDSPKAGWLFDIGMRSPFKGRRIMKEVKTESYARRDEYWMEEQAKRVGGWSLHEGADATDTSPCSIYCGGLTVLHAGEPSGAIGDHPLSRTLSNYVEFIVRSGGNKGKIGIGLVGAFAPDEMPGAAMKDDFFVGSIKDSWGYVVCVRRGGQKAYAYSRSHRYTAWNDKLYAHGRVVVEGEEDAGGGEEAGEGGGDEGRLGRNENDETVVYETSSEGGEDLNMSREDERAGMPVLATSPGESQDEGPVLPNDTVLGVGVDFESGHVIFTKDRQVVGRIASPRCREPGFWALPMACFGGEFSVLEIDYCPDWKGFGGDGEVSFEVTIPADSLEFVAQRDADRERAAGTASKEGGGGEGAEEEEGAGGGGGGGRAVVKWEAGGGAGGRDSWANDEEGAGDITSAQFTQLSSSSWALFKHLARLVIQKSDGGEGEKEGGGDKRIDSLSVIEERRARSESLYGSSSLSTKNHSKTLANLLVTWLVEDVKACAGEGGAGIKVEALLYQRLSFLLELAAGDAIRTQLSDPSFLTVLFQVEGGGAGGGSSPRIKRLCWQLSTMLIENMSAGLVEDVLTN</sequence>
<feature type="compositionally biased region" description="Basic and acidic residues" evidence="1">
    <location>
        <begin position="1494"/>
        <end position="1514"/>
    </location>
</feature>
<dbReference type="InterPro" id="IPR050672">
    <property type="entry name" value="FBXO45-Fsn/SPSB_families"/>
</dbReference>
<dbReference type="SUPFAM" id="SSF49899">
    <property type="entry name" value="Concanavalin A-like lectins/glucanases"/>
    <property type="match status" value="2"/>
</dbReference>
<feature type="compositionally biased region" description="Pro residues" evidence="1">
    <location>
        <begin position="1706"/>
        <end position="1725"/>
    </location>
</feature>
<feature type="region of interest" description="Disordered" evidence="1">
    <location>
        <begin position="2345"/>
        <end position="2401"/>
    </location>
</feature>
<feature type="region of interest" description="Disordered" evidence="1">
    <location>
        <begin position="1928"/>
        <end position="1949"/>
    </location>
</feature>
<feature type="compositionally biased region" description="Basic and acidic residues" evidence="1">
    <location>
        <begin position="1"/>
        <end position="10"/>
    </location>
</feature>
<feature type="compositionally biased region" description="Low complexity" evidence="1">
    <location>
        <begin position="199"/>
        <end position="212"/>
    </location>
</feature>
<feature type="compositionally biased region" description="Low complexity" evidence="1">
    <location>
        <begin position="176"/>
        <end position="185"/>
    </location>
</feature>
<dbReference type="Pfam" id="PF00622">
    <property type="entry name" value="SPRY"/>
    <property type="match status" value="2"/>
</dbReference>
<dbReference type="EMBL" id="BRYB01000061">
    <property type="protein sequence ID" value="GMI21811.1"/>
    <property type="molecule type" value="Genomic_DNA"/>
</dbReference>
<feature type="compositionally biased region" description="Acidic residues" evidence="1">
    <location>
        <begin position="1528"/>
        <end position="1538"/>
    </location>
</feature>
<name>A0ABQ6M910_9STRA</name>
<dbReference type="CDD" id="cd11709">
    <property type="entry name" value="SPRY"/>
    <property type="match status" value="1"/>
</dbReference>
<feature type="region of interest" description="Disordered" evidence="1">
    <location>
        <begin position="2188"/>
        <end position="2212"/>
    </location>
</feature>
<feature type="compositionally biased region" description="Low complexity" evidence="1">
    <location>
        <begin position="1642"/>
        <end position="1655"/>
    </location>
</feature>
<protein>
    <recommendedName>
        <fullName evidence="2">B30.2/SPRY domain-containing protein</fullName>
    </recommendedName>
</protein>
<feature type="region of interest" description="Disordered" evidence="1">
    <location>
        <begin position="1292"/>
        <end position="1338"/>
    </location>
</feature>
<dbReference type="InterPro" id="IPR013320">
    <property type="entry name" value="ConA-like_dom_sf"/>
</dbReference>
<evidence type="ECO:0000313" key="4">
    <source>
        <dbReference type="Proteomes" id="UP001165060"/>
    </source>
</evidence>
<feature type="region of interest" description="Disordered" evidence="1">
    <location>
        <begin position="1595"/>
        <end position="1731"/>
    </location>
</feature>
<evidence type="ECO:0000259" key="2">
    <source>
        <dbReference type="PROSITE" id="PS50188"/>
    </source>
</evidence>
<feature type="compositionally biased region" description="Pro residues" evidence="1">
    <location>
        <begin position="186"/>
        <end position="198"/>
    </location>
</feature>
<dbReference type="PANTHER" id="PTHR12245:SF5">
    <property type="entry name" value="SPRY DOMAIN-CONTAINING SOCS BOX PROTEIN 3"/>
    <property type="match status" value="1"/>
</dbReference>
<keyword evidence="4" id="KW-1185">Reference proteome</keyword>
<accession>A0ABQ6M910</accession>
<feature type="region of interest" description="Disordered" evidence="1">
    <location>
        <begin position="1494"/>
        <end position="1544"/>
    </location>
</feature>
<feature type="compositionally biased region" description="Low complexity" evidence="1">
    <location>
        <begin position="223"/>
        <end position="233"/>
    </location>
</feature>
<feature type="compositionally biased region" description="Basic and acidic residues" evidence="1">
    <location>
        <begin position="2203"/>
        <end position="2212"/>
    </location>
</feature>
<dbReference type="Proteomes" id="UP001165060">
    <property type="component" value="Unassembled WGS sequence"/>
</dbReference>
<dbReference type="Gene3D" id="2.60.120.920">
    <property type="match status" value="3"/>
</dbReference>
<dbReference type="PROSITE" id="PS50188">
    <property type="entry name" value="B302_SPRY"/>
    <property type="match status" value="1"/>
</dbReference>
<proteinExistence type="predicted"/>
<feature type="domain" description="B30.2/SPRY" evidence="2">
    <location>
        <begin position="583"/>
        <end position="761"/>
    </location>
</feature>
<evidence type="ECO:0000256" key="1">
    <source>
        <dbReference type="SAM" id="MobiDB-lite"/>
    </source>
</evidence>